<organism evidence="2 3">
    <name type="scientific">Rhizosaccharibacter radicis</name>
    <dbReference type="NCBI Taxonomy" id="2782605"/>
    <lineage>
        <taxon>Bacteria</taxon>
        <taxon>Pseudomonadati</taxon>
        <taxon>Pseudomonadota</taxon>
        <taxon>Alphaproteobacteria</taxon>
        <taxon>Acetobacterales</taxon>
        <taxon>Acetobacteraceae</taxon>
        <taxon>Rhizosaccharibacter</taxon>
    </lineage>
</organism>
<comment type="caution">
    <text evidence="2">The sequence shown here is derived from an EMBL/GenBank/DDBJ whole genome shotgun (WGS) entry which is preliminary data.</text>
</comment>
<proteinExistence type="predicted"/>
<feature type="transmembrane region" description="Helical" evidence="1">
    <location>
        <begin position="20"/>
        <end position="40"/>
    </location>
</feature>
<sequence>MPPPPSSRPEAPLSRRDKLVAVLLGAVLIAIILAIFRLGLRYLYGWSF</sequence>
<dbReference type="RefSeq" id="WP_422920904.1">
    <property type="nucleotide sequence ID" value="NZ_JAMZEJ010000009.1"/>
</dbReference>
<evidence type="ECO:0000313" key="2">
    <source>
        <dbReference type="EMBL" id="MCQ8242151.1"/>
    </source>
</evidence>
<accession>A0ABT1W0N6</accession>
<keyword evidence="1" id="KW-0812">Transmembrane</keyword>
<dbReference type="Proteomes" id="UP001524547">
    <property type="component" value="Unassembled WGS sequence"/>
</dbReference>
<evidence type="ECO:0000313" key="3">
    <source>
        <dbReference type="Proteomes" id="UP001524547"/>
    </source>
</evidence>
<name>A0ABT1W0N6_9PROT</name>
<keyword evidence="1" id="KW-1133">Transmembrane helix</keyword>
<protein>
    <submittedName>
        <fullName evidence="2">Uncharacterized protein</fullName>
    </submittedName>
</protein>
<gene>
    <name evidence="2" type="ORF">NFI88_15040</name>
</gene>
<reference evidence="2 3" key="1">
    <citation type="submission" date="2022-06" db="EMBL/GenBank/DDBJ databases">
        <title>Rhizosaccharibacter gen. nov. sp. nov. KSS12, endophytic bacteria isolated from sugarcane.</title>
        <authorList>
            <person name="Pitiwittayakul N."/>
        </authorList>
    </citation>
    <scope>NUCLEOTIDE SEQUENCE [LARGE SCALE GENOMIC DNA]</scope>
    <source>
        <strain evidence="2 3">KSS12</strain>
    </source>
</reference>
<keyword evidence="3" id="KW-1185">Reference proteome</keyword>
<evidence type="ECO:0000256" key="1">
    <source>
        <dbReference type="SAM" id="Phobius"/>
    </source>
</evidence>
<keyword evidence="1" id="KW-0472">Membrane</keyword>
<dbReference type="EMBL" id="JAMZEJ010000009">
    <property type="protein sequence ID" value="MCQ8242151.1"/>
    <property type="molecule type" value="Genomic_DNA"/>
</dbReference>